<dbReference type="SUPFAM" id="SSF53335">
    <property type="entry name" value="S-adenosyl-L-methionine-dependent methyltransferases"/>
    <property type="match status" value="1"/>
</dbReference>
<organism evidence="1 2">
    <name type="scientific">Novosphingobium resinovorum</name>
    <dbReference type="NCBI Taxonomy" id="158500"/>
    <lineage>
        <taxon>Bacteria</taxon>
        <taxon>Pseudomonadati</taxon>
        <taxon>Pseudomonadota</taxon>
        <taxon>Alphaproteobacteria</taxon>
        <taxon>Sphingomonadales</taxon>
        <taxon>Sphingomonadaceae</taxon>
        <taxon>Novosphingobium</taxon>
    </lineage>
</organism>
<gene>
    <name evidence="1" type="ORF">BES08_25770</name>
</gene>
<dbReference type="GO" id="GO:0032259">
    <property type="term" value="P:methylation"/>
    <property type="evidence" value="ECO:0007669"/>
    <property type="project" value="UniProtKB-KW"/>
</dbReference>
<keyword evidence="1" id="KW-0808">Transferase</keyword>
<dbReference type="Gene3D" id="3.40.50.150">
    <property type="entry name" value="Vaccinia Virus protein VP39"/>
    <property type="match status" value="1"/>
</dbReference>
<dbReference type="OrthoDB" id="9805585at2"/>
<accession>A0A1D8AE22</accession>
<sequence>MKDTGWVALSEFLRNPGAVGSAFPASMKMVDHLLGPLDWSKIALLIEYGPGSGRFTFEILRRMCPDARLMAIETGAEFARSLRSDCDDHRLIVVEGSAAQVNHHLGRHGLGQADFVVTGLPFSTLGPAEGDAIMRETALALKPSGQLAAYQMRTAIRPLIERHFSDLRDAYEWWNIPPCHLYWASGPNRNA</sequence>
<evidence type="ECO:0000313" key="1">
    <source>
        <dbReference type="EMBL" id="AOR80311.1"/>
    </source>
</evidence>
<dbReference type="EMBL" id="CP017077">
    <property type="protein sequence ID" value="AOR80311.1"/>
    <property type="molecule type" value="Genomic_DNA"/>
</dbReference>
<keyword evidence="2" id="KW-1185">Reference proteome</keyword>
<dbReference type="Proteomes" id="UP000094626">
    <property type="component" value="Plasmid pSA2"/>
</dbReference>
<name>A0A1D8AE22_9SPHN</name>
<proteinExistence type="predicted"/>
<dbReference type="GO" id="GO:0008168">
    <property type="term" value="F:methyltransferase activity"/>
    <property type="evidence" value="ECO:0007669"/>
    <property type="project" value="UniProtKB-KW"/>
</dbReference>
<evidence type="ECO:0000313" key="2">
    <source>
        <dbReference type="Proteomes" id="UP000094626"/>
    </source>
</evidence>
<geneLocation type="plasmid" evidence="1 2">
    <name>pSA2</name>
</geneLocation>
<keyword evidence="1" id="KW-0489">Methyltransferase</keyword>
<protein>
    <submittedName>
        <fullName evidence="1">Methyltransferase</fullName>
    </submittedName>
</protein>
<reference evidence="2" key="1">
    <citation type="journal article" date="2017" name="J. Biotechnol.">
        <title>Complete genome sequence of Novosphingobium resinovorum SA1, a versatile xenobiotic-degrading bacterium capable of utilizing sulfanilic acid.</title>
        <authorList>
            <person name="Hegedus B."/>
            <person name="Kos P.B."/>
            <person name="Balint B."/>
            <person name="Maroti G."/>
            <person name="Gan H.M."/>
            <person name="Perei K."/>
            <person name="Rakhely G."/>
        </authorList>
    </citation>
    <scope>NUCLEOTIDE SEQUENCE [LARGE SCALE GENOMIC DNA]</scope>
    <source>
        <strain evidence="2">SA1</strain>
    </source>
</reference>
<dbReference type="AlphaFoldDB" id="A0A1D8AE22"/>
<dbReference type="KEGG" id="nre:BES08_25770"/>
<keyword evidence="1" id="KW-0614">Plasmid</keyword>
<dbReference type="InterPro" id="IPR029063">
    <property type="entry name" value="SAM-dependent_MTases_sf"/>
</dbReference>